<protein>
    <recommendedName>
        <fullName evidence="1">Complement C3/4/5 macroglobulin domain-containing protein</fullName>
    </recommendedName>
</protein>
<name>A0A226MEL3_CALSU</name>
<comment type="caution">
    <text evidence="2">The sequence shown here is derived from an EMBL/GenBank/DDBJ whole genome shotgun (WGS) entry which is preliminary data.</text>
</comment>
<reference evidence="2 3" key="1">
    <citation type="submission" date="2016-07" db="EMBL/GenBank/DDBJ databases">
        <title>Disparate Historic Effective Population Sizes Predicted by Modern Levels of Genome Diversity for the Scaled Quail (Callipepla squamata) and the Northern Bobwhite (Colinus virginianus): Inferences from First and Second Generation Draft Genome Assemblies for Sympatric New World Quail.</title>
        <authorList>
            <person name="Oldeschulte D.L."/>
            <person name="Halley Y.A."/>
            <person name="Bhattarai E.K."/>
            <person name="Brashear W.A."/>
            <person name="Hill J."/>
            <person name="Metz R.P."/>
            <person name="Johnson C.D."/>
            <person name="Rollins D."/>
            <person name="Peterson M.J."/>
            <person name="Bickhart D.M."/>
            <person name="Decker J.E."/>
            <person name="Seabury C.M."/>
        </authorList>
    </citation>
    <scope>NUCLEOTIDE SEQUENCE [LARGE SCALE GENOMIC DNA]</scope>
    <source>
        <strain evidence="2 3">Texas</strain>
        <tissue evidence="2">Leg muscle</tissue>
    </source>
</reference>
<dbReference type="PANTHER" id="PTHR11412:SF86">
    <property type="entry name" value="COMPLEMENT C4-A-RELATED"/>
    <property type="match status" value="1"/>
</dbReference>
<dbReference type="OrthoDB" id="9909236at2759"/>
<organism evidence="2 3">
    <name type="scientific">Callipepla squamata</name>
    <name type="common">Scaled quail</name>
    <dbReference type="NCBI Taxonomy" id="9009"/>
    <lineage>
        <taxon>Eukaryota</taxon>
        <taxon>Metazoa</taxon>
        <taxon>Chordata</taxon>
        <taxon>Craniata</taxon>
        <taxon>Vertebrata</taxon>
        <taxon>Euteleostomi</taxon>
        <taxon>Archelosauria</taxon>
        <taxon>Archosauria</taxon>
        <taxon>Dinosauria</taxon>
        <taxon>Saurischia</taxon>
        <taxon>Theropoda</taxon>
        <taxon>Coelurosauria</taxon>
        <taxon>Aves</taxon>
        <taxon>Neognathae</taxon>
        <taxon>Galloanserae</taxon>
        <taxon>Galliformes</taxon>
        <taxon>Odontophoridae</taxon>
        <taxon>Callipepla</taxon>
    </lineage>
</organism>
<dbReference type="Proteomes" id="UP000198323">
    <property type="component" value="Unassembled WGS sequence"/>
</dbReference>
<dbReference type="InterPro" id="IPR050473">
    <property type="entry name" value="A2M/Complement_sys"/>
</dbReference>
<keyword evidence="3" id="KW-1185">Reference proteome</keyword>
<feature type="non-terminal residue" evidence="2">
    <location>
        <position position="1"/>
    </location>
</feature>
<dbReference type="InterPro" id="IPR041425">
    <property type="entry name" value="C3/4/5_MG1"/>
</dbReference>
<dbReference type="PANTHER" id="PTHR11412">
    <property type="entry name" value="MACROGLOBULIN / COMPLEMENT"/>
    <property type="match status" value="1"/>
</dbReference>
<dbReference type="Gene3D" id="2.60.40.1930">
    <property type="match status" value="1"/>
</dbReference>
<gene>
    <name evidence="2" type="ORF">ASZ78_001399</name>
</gene>
<dbReference type="Pfam" id="PF17790">
    <property type="entry name" value="MG1"/>
    <property type="match status" value="1"/>
</dbReference>
<dbReference type="STRING" id="9009.A0A226MEL3"/>
<evidence type="ECO:0000313" key="2">
    <source>
        <dbReference type="EMBL" id="OXB53680.1"/>
    </source>
</evidence>
<evidence type="ECO:0000313" key="3">
    <source>
        <dbReference type="Proteomes" id="UP000198323"/>
    </source>
</evidence>
<dbReference type="EMBL" id="MCFN01001090">
    <property type="protein sequence ID" value="OXB53680.1"/>
    <property type="molecule type" value="Genomic_DNA"/>
</dbReference>
<sequence length="126" mass="14370">FLITAPNVVHLGVQETVTVQVHGAKSPVHVTAYFKDEAKNRILSDKIDFNLNQGNNYQEIKKIMVKPGNLQQDTFKKSRSPHILLVTESRELHKETVQKIRILLSSRKGYIFIQTDKPIYTPNSKG</sequence>
<proteinExistence type="predicted"/>
<evidence type="ECO:0000259" key="1">
    <source>
        <dbReference type="Pfam" id="PF17790"/>
    </source>
</evidence>
<dbReference type="GO" id="GO:0005615">
    <property type="term" value="C:extracellular space"/>
    <property type="evidence" value="ECO:0007669"/>
    <property type="project" value="TreeGrafter"/>
</dbReference>
<dbReference type="AlphaFoldDB" id="A0A226MEL3"/>
<dbReference type="GO" id="GO:0006956">
    <property type="term" value="P:complement activation"/>
    <property type="evidence" value="ECO:0007669"/>
    <property type="project" value="TreeGrafter"/>
</dbReference>
<accession>A0A226MEL3</accession>
<feature type="domain" description="Complement C3/4/5 macroglobulin" evidence="1">
    <location>
        <begin position="1"/>
        <end position="96"/>
    </location>
</feature>